<evidence type="ECO:0000256" key="1">
    <source>
        <dbReference type="SAM" id="Coils"/>
    </source>
</evidence>
<name>A0A6P7HDJ0_DIAVI</name>
<accession>A0A6P7HDJ0</accession>
<evidence type="ECO:0000313" key="3">
    <source>
        <dbReference type="RefSeq" id="XP_028155683.1"/>
    </source>
</evidence>
<protein>
    <submittedName>
        <fullName evidence="3">Uncharacterized protein LOC114349494</fullName>
    </submittedName>
</protein>
<feature type="domain" description="DUF7869" evidence="2">
    <location>
        <begin position="189"/>
        <end position="367"/>
    </location>
</feature>
<feature type="coiled-coil region" evidence="1">
    <location>
        <begin position="115"/>
        <end position="142"/>
    </location>
</feature>
<dbReference type="AlphaFoldDB" id="A0A6P7HDJ0"/>
<reference evidence="3" key="1">
    <citation type="submission" date="2025-08" db="UniProtKB">
        <authorList>
            <consortium name="RefSeq"/>
        </authorList>
    </citation>
    <scope>IDENTIFICATION</scope>
    <source>
        <tissue evidence="3">Whole insect</tissue>
    </source>
</reference>
<dbReference type="PANTHER" id="PTHR10773">
    <property type="entry name" value="DNA-DIRECTED RNA POLYMERASES I, II, AND III SUBUNIT RPABC2"/>
    <property type="match status" value="1"/>
</dbReference>
<organism evidence="3">
    <name type="scientific">Diabrotica virgifera virgifera</name>
    <name type="common">western corn rootworm</name>
    <dbReference type="NCBI Taxonomy" id="50390"/>
    <lineage>
        <taxon>Eukaryota</taxon>
        <taxon>Metazoa</taxon>
        <taxon>Ecdysozoa</taxon>
        <taxon>Arthropoda</taxon>
        <taxon>Hexapoda</taxon>
        <taxon>Insecta</taxon>
        <taxon>Pterygota</taxon>
        <taxon>Neoptera</taxon>
        <taxon>Endopterygota</taxon>
        <taxon>Coleoptera</taxon>
        <taxon>Polyphaga</taxon>
        <taxon>Cucujiformia</taxon>
        <taxon>Chrysomeloidea</taxon>
        <taxon>Chrysomelidae</taxon>
        <taxon>Galerucinae</taxon>
        <taxon>Diabroticina</taxon>
        <taxon>Diabroticites</taxon>
        <taxon>Diabrotica</taxon>
    </lineage>
</organism>
<dbReference type="InterPro" id="IPR057191">
    <property type="entry name" value="DUF7869"/>
</dbReference>
<gene>
    <name evidence="3" type="primary">LOC114349494</name>
</gene>
<dbReference type="InParanoid" id="A0A6P7HDJ0"/>
<sequence>MTGILEAEQSGKHGKHRKVPIDLTEGVKRHINSTPRIESHYLRKQTTKEYIDGGKTLTYIYFDYKEDCIQQKSPYVMIYTYRKIFNEEFNIGFFAPKKDQCEQCTKFKIAEGCEKDAQKENYERHLAEKEKSREEKANDKENVSHSFIVACYDLQAVMPVPNGEVSTFYYKSKVNCLNFTISELKQDKTECFFWDETQGNRGANEIGSCVLKYLQKKSLTADEKLNVIFYSDNCCGQQKNQFIIGMYIHAVLNLKIKSITHKFLIRGHTQNEGDAVHSLIEKQVKRCLKSGPIYVPSQYVCAIRSAKKRGTPFAVNEMSYGDFLDIKQLPVPRLNKSVDGQVVKLSDLKVIKVEKNEHEKIKISYKTSYFDDFKELDLNKRTNRNSRPSEIKPLYQRKLDISQRKKDDVRSLIDAGLIPNYYRSYYQSMFE</sequence>
<evidence type="ECO:0000259" key="2">
    <source>
        <dbReference type="Pfam" id="PF25273"/>
    </source>
</evidence>
<keyword evidence="1" id="KW-0175">Coiled coil</keyword>
<dbReference type="Pfam" id="PF25273">
    <property type="entry name" value="DUF7869"/>
    <property type="match status" value="1"/>
</dbReference>
<proteinExistence type="predicted"/>
<dbReference type="PANTHER" id="PTHR10773:SF19">
    <property type="match status" value="1"/>
</dbReference>
<dbReference type="RefSeq" id="XP_028155683.1">
    <property type="nucleotide sequence ID" value="XM_028299882.1"/>
</dbReference>